<dbReference type="CDD" id="cd05474">
    <property type="entry name" value="SAP_like"/>
    <property type="match status" value="1"/>
</dbReference>
<feature type="signal peptide" evidence="7">
    <location>
        <begin position="1"/>
        <end position="20"/>
    </location>
</feature>
<sequence length="556" mass="61297">MIASPVVILVIIQYTTQCFGLELNFKKRSKSEYISSKISKRQYDINLEFNIVDEVYYETVISIGTPPQSVPVLIDTGSADLWVKTVNNNMSNENYSQTGSYSSSLQPIRYNPTQSQSLRYLDIGKFFIEYVDHNFASGSWVTDVIEVANASINDAQFALADNSTTLVNGVLGVGFPARESVHGYDVASGTVYPNLPQLLKKNEFINTVAYSLATDIEGRGGDLLFGYIDKSRFHEPLHTYPMVNVFPEAVSDPATLSLTLDVIGLSSNCKSWNLTNTKLPALIDSGTTLMDMPAQIVQEIARFLNANFDEKQGLYVMECPSREEVQMVNITFQFGTLTIAIPLEKFLLYPDLDSNGLCGLGISPSNGEVTLGDSFLAESYVVFDLDNYLISLAPLKKGKSSSSKDLIEIPSDGLIEGAIFNPDAPWHKSSDIISFPSDIDFECTNDTRFPPTNLTLSNEIITTTSGISNLEALTTSIIVSDIVSNESIIITDPGWKLSEPNHKEATRDEILPKTIASTHPSPIGEYWNYAKMKTIVITVTKLMRSTTTLIRTACTD</sequence>
<dbReference type="PANTHER" id="PTHR47966">
    <property type="entry name" value="BETA-SITE APP-CLEAVING ENZYME, ISOFORM A-RELATED"/>
    <property type="match status" value="1"/>
</dbReference>
<organism evidence="9 10">
    <name type="scientific">Nakaseomyces bracarensis</name>
    <dbReference type="NCBI Taxonomy" id="273131"/>
    <lineage>
        <taxon>Eukaryota</taxon>
        <taxon>Fungi</taxon>
        <taxon>Dikarya</taxon>
        <taxon>Ascomycota</taxon>
        <taxon>Saccharomycotina</taxon>
        <taxon>Saccharomycetes</taxon>
        <taxon>Saccharomycetales</taxon>
        <taxon>Saccharomycetaceae</taxon>
        <taxon>Nakaseomyces</taxon>
    </lineage>
</organism>
<comment type="caution">
    <text evidence="9">The sequence shown here is derived from an EMBL/GenBank/DDBJ whole genome shotgun (WGS) entry which is preliminary data.</text>
</comment>
<dbReference type="PANTHER" id="PTHR47966:SF65">
    <property type="entry name" value="ASPARTIC-TYPE ENDOPEPTIDASE"/>
    <property type="match status" value="1"/>
</dbReference>
<keyword evidence="3 7" id="KW-0732">Signal</keyword>
<feature type="domain" description="Peptidase A1" evidence="8">
    <location>
        <begin position="57"/>
        <end position="393"/>
    </location>
</feature>
<name>A0ABR4NW88_9SACH</name>
<dbReference type="PROSITE" id="PS51767">
    <property type="entry name" value="PEPTIDASE_A1"/>
    <property type="match status" value="1"/>
</dbReference>
<evidence type="ECO:0000259" key="8">
    <source>
        <dbReference type="PROSITE" id="PS51767"/>
    </source>
</evidence>
<reference evidence="9 10" key="1">
    <citation type="submission" date="2024-05" db="EMBL/GenBank/DDBJ databases">
        <title>Long read based assembly of the Candida bracarensis genome reveals expanded adhesin content.</title>
        <authorList>
            <person name="Marcet-Houben M."/>
            <person name="Ksiezopolska E."/>
            <person name="Gabaldon T."/>
        </authorList>
    </citation>
    <scope>NUCLEOTIDE SEQUENCE [LARGE SCALE GENOMIC DNA]</scope>
    <source>
        <strain evidence="9 10">CBM6</strain>
    </source>
</reference>
<dbReference type="InterPro" id="IPR033121">
    <property type="entry name" value="PEPTIDASE_A1"/>
</dbReference>
<evidence type="ECO:0000256" key="5">
    <source>
        <dbReference type="ARBA" id="ARBA00022801"/>
    </source>
</evidence>
<dbReference type="SUPFAM" id="SSF50630">
    <property type="entry name" value="Acid proteases"/>
    <property type="match status" value="1"/>
</dbReference>
<proteinExistence type="inferred from homology"/>
<dbReference type="InterPro" id="IPR001969">
    <property type="entry name" value="Aspartic_peptidase_AS"/>
</dbReference>
<dbReference type="EMBL" id="JBEVYD010000005">
    <property type="protein sequence ID" value="KAL3232958.1"/>
    <property type="molecule type" value="Genomic_DNA"/>
</dbReference>
<keyword evidence="4 6" id="KW-0064">Aspartyl protease</keyword>
<evidence type="ECO:0000256" key="1">
    <source>
        <dbReference type="ARBA" id="ARBA00007447"/>
    </source>
</evidence>
<dbReference type="Gene3D" id="2.40.70.10">
    <property type="entry name" value="Acid Proteases"/>
    <property type="match status" value="2"/>
</dbReference>
<dbReference type="PRINTS" id="PR00792">
    <property type="entry name" value="PEPSIN"/>
</dbReference>
<evidence type="ECO:0000256" key="4">
    <source>
        <dbReference type="ARBA" id="ARBA00022750"/>
    </source>
</evidence>
<dbReference type="PROSITE" id="PS00141">
    <property type="entry name" value="ASP_PROTEASE"/>
    <property type="match status" value="2"/>
</dbReference>
<evidence type="ECO:0000256" key="3">
    <source>
        <dbReference type="ARBA" id="ARBA00022729"/>
    </source>
</evidence>
<evidence type="ECO:0000313" key="10">
    <source>
        <dbReference type="Proteomes" id="UP001623330"/>
    </source>
</evidence>
<comment type="similarity">
    <text evidence="1 6">Belongs to the peptidase A1 family.</text>
</comment>
<dbReference type="InterPro" id="IPR021109">
    <property type="entry name" value="Peptidase_aspartic_dom_sf"/>
</dbReference>
<evidence type="ECO:0000313" key="9">
    <source>
        <dbReference type="EMBL" id="KAL3232958.1"/>
    </source>
</evidence>
<dbReference type="Proteomes" id="UP001623330">
    <property type="component" value="Unassembled WGS sequence"/>
</dbReference>
<keyword evidence="10" id="KW-1185">Reference proteome</keyword>
<evidence type="ECO:0000256" key="6">
    <source>
        <dbReference type="RuleBase" id="RU000454"/>
    </source>
</evidence>
<protein>
    <recommendedName>
        <fullName evidence="8">Peptidase A1 domain-containing protein</fullName>
    </recommendedName>
</protein>
<evidence type="ECO:0000256" key="7">
    <source>
        <dbReference type="SAM" id="SignalP"/>
    </source>
</evidence>
<gene>
    <name evidence="9" type="ORF">RNJ44_04874</name>
</gene>
<evidence type="ECO:0000256" key="2">
    <source>
        <dbReference type="ARBA" id="ARBA00022670"/>
    </source>
</evidence>
<keyword evidence="2 6" id="KW-0645">Protease</keyword>
<dbReference type="InterPro" id="IPR033876">
    <property type="entry name" value="SAP-like"/>
</dbReference>
<keyword evidence="5 6" id="KW-0378">Hydrolase</keyword>
<dbReference type="Pfam" id="PF00026">
    <property type="entry name" value="Asp"/>
    <property type="match status" value="1"/>
</dbReference>
<dbReference type="InterPro" id="IPR001461">
    <property type="entry name" value="Aspartic_peptidase_A1"/>
</dbReference>
<accession>A0ABR4NW88</accession>
<feature type="chain" id="PRO_5045831797" description="Peptidase A1 domain-containing protein" evidence="7">
    <location>
        <begin position="21"/>
        <end position="556"/>
    </location>
</feature>